<dbReference type="AlphaFoldDB" id="A0A927K209"/>
<dbReference type="InterPro" id="IPR015414">
    <property type="entry name" value="TMEM64"/>
</dbReference>
<comment type="subcellular location">
    <subcellularLocation>
        <location evidence="1 7">Cell membrane</location>
        <topology evidence="1 7">Multi-pass membrane protein</topology>
    </subcellularLocation>
</comment>
<evidence type="ECO:0000256" key="8">
    <source>
        <dbReference type="SAM" id="MobiDB-lite"/>
    </source>
</evidence>
<dbReference type="PANTHER" id="PTHR12677:SF59">
    <property type="entry name" value="GOLGI APPARATUS MEMBRANE PROTEIN TVP38-RELATED"/>
    <property type="match status" value="1"/>
</dbReference>
<dbReference type="PANTHER" id="PTHR12677">
    <property type="entry name" value="GOLGI APPARATUS MEMBRANE PROTEIN TVP38-RELATED"/>
    <property type="match status" value="1"/>
</dbReference>
<evidence type="ECO:0000256" key="1">
    <source>
        <dbReference type="ARBA" id="ARBA00004651"/>
    </source>
</evidence>
<evidence type="ECO:0000313" key="10">
    <source>
        <dbReference type="EMBL" id="MBD8868252.1"/>
    </source>
</evidence>
<feature type="region of interest" description="Disordered" evidence="8">
    <location>
        <begin position="211"/>
        <end position="239"/>
    </location>
</feature>
<keyword evidence="11" id="KW-1185">Reference proteome</keyword>
<feature type="transmembrane region" description="Helical" evidence="7">
    <location>
        <begin position="157"/>
        <end position="179"/>
    </location>
</feature>
<keyword evidence="5 7" id="KW-1133">Transmembrane helix</keyword>
<feature type="transmembrane region" description="Helical" evidence="7">
    <location>
        <begin position="73"/>
        <end position="98"/>
    </location>
</feature>
<evidence type="ECO:0000256" key="2">
    <source>
        <dbReference type="ARBA" id="ARBA00008640"/>
    </source>
</evidence>
<evidence type="ECO:0000259" key="9">
    <source>
        <dbReference type="Pfam" id="PF09335"/>
    </source>
</evidence>
<comment type="caution">
    <text evidence="10">The sequence shown here is derived from an EMBL/GenBank/DDBJ whole genome shotgun (WGS) entry which is preliminary data.</text>
</comment>
<dbReference type="GO" id="GO:0005886">
    <property type="term" value="C:plasma membrane"/>
    <property type="evidence" value="ECO:0007669"/>
    <property type="project" value="UniProtKB-SubCell"/>
</dbReference>
<keyword evidence="3 7" id="KW-1003">Cell membrane</keyword>
<feature type="transmembrane region" description="Helical" evidence="7">
    <location>
        <begin position="185"/>
        <end position="204"/>
    </location>
</feature>
<reference evidence="10" key="1">
    <citation type="submission" date="2020-09" db="EMBL/GenBank/DDBJ databases">
        <title>Nocardioides sp. strain MJB4 16S ribosomal RNA gene Genome sequencing and assembly.</title>
        <authorList>
            <person name="Kim I."/>
        </authorList>
    </citation>
    <scope>NUCLEOTIDE SEQUENCE</scope>
    <source>
        <strain evidence="10">MJB4</strain>
    </source>
</reference>
<dbReference type="RefSeq" id="WP_192139748.1">
    <property type="nucleotide sequence ID" value="NZ_JACYXZ010000001.1"/>
</dbReference>
<feature type="domain" description="VTT" evidence="9">
    <location>
        <begin position="63"/>
        <end position="178"/>
    </location>
</feature>
<dbReference type="Pfam" id="PF09335">
    <property type="entry name" value="VTT_dom"/>
    <property type="match status" value="1"/>
</dbReference>
<evidence type="ECO:0000313" key="11">
    <source>
        <dbReference type="Proteomes" id="UP000616839"/>
    </source>
</evidence>
<evidence type="ECO:0000256" key="6">
    <source>
        <dbReference type="ARBA" id="ARBA00023136"/>
    </source>
</evidence>
<feature type="transmembrane region" description="Helical" evidence="7">
    <location>
        <begin position="127"/>
        <end position="150"/>
    </location>
</feature>
<name>A0A927K209_9ACTN</name>
<evidence type="ECO:0000256" key="5">
    <source>
        <dbReference type="ARBA" id="ARBA00022989"/>
    </source>
</evidence>
<feature type="transmembrane region" description="Helical" evidence="7">
    <location>
        <begin position="43"/>
        <end position="61"/>
    </location>
</feature>
<evidence type="ECO:0000256" key="4">
    <source>
        <dbReference type="ARBA" id="ARBA00022692"/>
    </source>
</evidence>
<comment type="similarity">
    <text evidence="2 7">Belongs to the TVP38/TMEM64 family.</text>
</comment>
<sequence>MKRGLALRVTVLLALVVTAVLVQVLVGLPSQDEVRSTLDGLGAWAVPAFVAVYVLVCLLPAGPTAVVTIVGGALLGFAVGLPAVLTGAVLGATVAFSVSRLLGRDAVRRISGARVQALDEKVREHGFATVLVARLVPLVPFSTANFAFGLTSVTGRAYVTATAVGIVPGTVVYVSVGAFGSEPGSWPFLLAVAGLVLLSVVGAVRARRSRSDDGSTAAPVGDAGVSATPRPDGDVAGHR</sequence>
<evidence type="ECO:0000256" key="7">
    <source>
        <dbReference type="RuleBase" id="RU366058"/>
    </source>
</evidence>
<dbReference type="InterPro" id="IPR032816">
    <property type="entry name" value="VTT_dom"/>
</dbReference>
<accession>A0A927K209</accession>
<dbReference type="Proteomes" id="UP000616839">
    <property type="component" value="Unassembled WGS sequence"/>
</dbReference>
<dbReference type="EMBL" id="JACYXZ010000001">
    <property type="protein sequence ID" value="MBD8868252.1"/>
    <property type="molecule type" value="Genomic_DNA"/>
</dbReference>
<keyword evidence="4 7" id="KW-0812">Transmembrane</keyword>
<protein>
    <recommendedName>
        <fullName evidence="7">TVP38/TMEM64 family membrane protein</fullName>
    </recommendedName>
</protein>
<evidence type="ECO:0000256" key="3">
    <source>
        <dbReference type="ARBA" id="ARBA00022475"/>
    </source>
</evidence>
<organism evidence="10 11">
    <name type="scientific">Nocardioides donggukensis</name>
    <dbReference type="NCBI Taxonomy" id="2774019"/>
    <lineage>
        <taxon>Bacteria</taxon>
        <taxon>Bacillati</taxon>
        <taxon>Actinomycetota</taxon>
        <taxon>Actinomycetes</taxon>
        <taxon>Propionibacteriales</taxon>
        <taxon>Nocardioidaceae</taxon>
        <taxon>Nocardioides</taxon>
    </lineage>
</organism>
<gene>
    <name evidence="10" type="ORF">IE331_01320</name>
</gene>
<proteinExistence type="inferred from homology"/>
<keyword evidence="6 7" id="KW-0472">Membrane</keyword>